<dbReference type="NCBIfam" id="TIGR04330">
    <property type="entry name" value="cas_Cpf1"/>
    <property type="match status" value="1"/>
</dbReference>
<evidence type="ECO:0000259" key="5">
    <source>
        <dbReference type="Pfam" id="PF18516"/>
    </source>
</evidence>
<name>A0A1J4U637_9BACT</name>
<feature type="site" description="Binds crRNA" evidence="3">
    <location>
        <position position="866"/>
    </location>
</feature>
<feature type="domain" description="Cas12a REC1" evidence="4">
    <location>
        <begin position="59"/>
        <end position="336"/>
    </location>
</feature>
<evidence type="ECO:0000256" key="3">
    <source>
        <dbReference type="PIRSR" id="PIRSR627620-3"/>
    </source>
</evidence>
<dbReference type="Pfam" id="PF22222">
    <property type="entry name" value="Cpf1_PI-like"/>
    <property type="match status" value="1"/>
</dbReference>
<feature type="site" description="Binds Target strand DNA; via amide nitrogen" evidence="3">
    <location>
        <position position="859"/>
    </location>
</feature>
<feature type="domain" description="Cas12a PI" evidence="6">
    <location>
        <begin position="735"/>
        <end position="796"/>
    </location>
</feature>
<dbReference type="Pfam" id="PF18516">
    <property type="entry name" value="RuvC_1"/>
    <property type="match status" value="1"/>
</dbReference>
<evidence type="ECO:0000256" key="2">
    <source>
        <dbReference type="PIRSR" id="PIRSR627620-2"/>
    </source>
</evidence>
<dbReference type="EMBL" id="MNVC01000013">
    <property type="protein sequence ID" value="OIO19978.1"/>
    <property type="molecule type" value="Genomic_DNA"/>
</dbReference>
<proteinExistence type="predicted"/>
<dbReference type="Pfam" id="PF18501">
    <property type="entry name" value="REC1"/>
    <property type="match status" value="1"/>
</dbReference>
<accession>A0A1J4U637</accession>
<evidence type="ECO:0000259" key="6">
    <source>
        <dbReference type="Pfam" id="PF22222"/>
    </source>
</evidence>
<organism evidence="7 8">
    <name type="scientific">Candidatus Magasanikbacteria bacterium CG1_02_32_51</name>
    <dbReference type="NCBI Taxonomy" id="1805238"/>
    <lineage>
        <taxon>Bacteria</taxon>
        <taxon>Candidatus Magasanikiibacteriota</taxon>
    </lineage>
</organism>
<dbReference type="InterPro" id="IPR040787">
    <property type="entry name" value="Cas12a_REC1"/>
</dbReference>
<protein>
    <submittedName>
        <fullName evidence="7">Type V CRISPR-associated protein Cpf1</fullName>
    </submittedName>
</protein>
<feature type="site" description="Binds PAM" evidence="3">
    <location>
        <position position="713"/>
    </location>
</feature>
<dbReference type="STRING" id="1805238.AUJ23_01045"/>
<feature type="active site" description="For DNase activity of RuvC domain" evidence="1">
    <location>
        <position position="941"/>
    </location>
</feature>
<dbReference type="InterPro" id="IPR027620">
    <property type="entry name" value="Cas12a"/>
</dbReference>
<dbReference type="InterPro" id="IPR040852">
    <property type="entry name" value="RuvC_1"/>
</dbReference>
<evidence type="ECO:0000313" key="7">
    <source>
        <dbReference type="EMBL" id="OIO19978.1"/>
    </source>
</evidence>
<evidence type="ECO:0000259" key="4">
    <source>
        <dbReference type="Pfam" id="PF18501"/>
    </source>
</evidence>
<dbReference type="InterPro" id="IPR053993">
    <property type="entry name" value="Cas12a_PI"/>
</dbReference>
<evidence type="ECO:0000313" key="8">
    <source>
        <dbReference type="Proteomes" id="UP000181941"/>
    </source>
</evidence>
<feature type="region of interest" description="Binds crRNA" evidence="2">
    <location>
        <begin position="839"/>
        <end position="840"/>
    </location>
</feature>
<feature type="site" description="Binds DNA in crRNA-target DNA heteroduplex" evidence="3">
    <location>
        <position position="615"/>
    </location>
</feature>
<gene>
    <name evidence="7" type="ORF">AUJ23_01045</name>
</gene>
<feature type="active site" description="For DNase activity of RuvC domain" evidence="1">
    <location>
        <position position="1326"/>
    </location>
</feature>
<feature type="region of interest" description="Binds crRNA alone and in crRNA-target DNA heteroduplex" evidence="2">
    <location>
        <begin position="57"/>
        <end position="61"/>
    </location>
</feature>
<feature type="region of interest" description="Binds crRNA alone and in crRNA-target DNA heteroduplex" evidence="2">
    <location>
        <begin position="181"/>
        <end position="185"/>
    </location>
</feature>
<feature type="domain" description="Cas12a RuvC nuclease" evidence="5">
    <location>
        <begin position="919"/>
        <end position="1347"/>
    </location>
</feature>
<feature type="active site" description="For DNase activity of RuvC domain" evidence="1">
    <location>
        <position position="1060"/>
    </location>
</feature>
<feature type="active site" description="For pre-crRNA processing" evidence="1">
    <location>
        <position position="887"/>
    </location>
</feature>
<feature type="site" description="Binds DNA protospacer adjacent motif (PAM)" evidence="3">
    <location>
        <position position="642"/>
    </location>
</feature>
<evidence type="ECO:0000256" key="1">
    <source>
        <dbReference type="PIRSR" id="PIRSR627620-1"/>
    </source>
</evidence>
<comment type="caution">
    <text evidence="7">The sequence shown here is derived from an EMBL/GenBank/DDBJ whole genome shotgun (WGS) entry which is preliminary data.</text>
</comment>
<feature type="site" description="Binds crRNA alone and in crRNA-target DNA heteroduplex" evidence="3">
    <location>
        <position position="19"/>
    </location>
</feature>
<reference evidence="7 8" key="1">
    <citation type="journal article" date="2016" name="Environ. Microbiol.">
        <title>Genomic resolution of a cold subsurface aquifer community provides metabolic insights for novel microbes adapted to high CO concentrations.</title>
        <authorList>
            <person name="Probst A.J."/>
            <person name="Castelle C.J."/>
            <person name="Singh A."/>
            <person name="Brown C.T."/>
            <person name="Anantharaman K."/>
            <person name="Sharon I."/>
            <person name="Hug L.A."/>
            <person name="Burstein D."/>
            <person name="Emerson J.B."/>
            <person name="Thomas B.C."/>
            <person name="Banfield J.F."/>
        </authorList>
    </citation>
    <scope>NUCLEOTIDE SEQUENCE [LARGE SCALE GENOMIC DNA]</scope>
    <source>
        <strain evidence="7">CG1_02_32_51</strain>
    </source>
</reference>
<sequence>MSKNNVWDKFTNQYSLSKTLRFELKPVGKTREKMNEQLKYDKQLQTFLKDQEIEDAYQYLKPFFDKLHKEFITDSLDSDTTKKIDFSDYLIDYRDKKDLTKKEDSLRKNIGEVFVKAGDRWKKEKYPKYEWKKGSNVANGSGILLTQDVLMLIKDLNPNDQKIKKMIEETFKGFFTYFSGFNLNRENYYTTKVEKATAVATRIVHDNLPKFCDNLVQFECIIKKKKNGEVDRIERKSEYLNAYQYLKSKGRTTQIKDAESGKMIEAEVINENMFSISYFSACLSQSGIEEYNRTIGHYNLLINLYNQAKEGEEKDLKKSEKKFKRLPIFKTLYKQIGCGEKEPLFFSLTHDTKLQVQENKENYKKPYSVEQILEQAKLAGDKYFKGKSNDGILNTIPEFSDYILQKESYGGVYWSKVAINTISNRYFENWHTLKDALIDAKVFEKGKKGDEEDVKIPESIELQGFFDVLDTQEGWKSEGIFFKKSLTEELKNKEADTKNKKRREIVKEAKRPSQALLALLFDDIQEHANLFLNQSDEILKLEKYSEKESKEKIKQWMDSALAVNRILKYFFVKESKAKGEQIDPIISEALKVLFNSEDATWFKWYDALRNYLTKKPQDDVKENKLKLNFENSTLAGGWDINKESDNYCVILQDQKGKQHLGIIAKKEKQRGYNKIFERTPENPLYKIDSGEVWQKMEYKQIAVPTGIGGFVRKCFNTAQQYGWKCPDNCLNSEGKIIIKNDEAKENLEAIIDCYKDFFTKYEKDGFKYKNFNFNFKESEEYEELNSFFSDVERQGYKLGFITVNKTIIDKWVEDGTIYLFEIKNQDTNDGKKDGHKNNLHTIYWKALFEDVGNKPKLNGGAELFYRKALLKDKQEKIEDNYGKEIIKNFRFSKEKFLFHCPIKLNYKAKSYSHPKYALPEINKQTNEFFITISDICFLGIDRGEKHLAYYSLVNQKEEIIDQGTLNMPFVDKDGKPRSIKKEKFRFDAKVDKWVSEEMDCWNYNDLLDAMASNRDMARKNWQTIGTIKELKNGYISQVVRKIVDLAIDKNRGIPSFIVLENLNAGFMRGRQKIEKSVYQKLELALAKKLNFVVDKTVQNGEIGSVTNALQLTPPVTNFQNIENRKQVGIMLYTRADYTSQTDPVTGWRKSIYLKKGSEEYIKSQIMDSFDDFGFDGKNYYFKYTVDLIDPIKKTSEKKFKKQWTLYSGINGKSLDRFRGERSSDKNVWIKTLQDIKTTLDAVFIGFDLQHSLRSQIINDGIMPKKIENSQFTGWESLRFAIEMIQQIRNIGVEKGDEDFILSPVRDKNENHFDSRKAKENEPNSGDANGAYNIARKGIIMNEHIKKDLIPFIQDKEWDAWLAGREVWDKWLIENKDSLIYKK</sequence>
<dbReference type="Proteomes" id="UP000181941">
    <property type="component" value="Unassembled WGS sequence"/>
</dbReference>